<dbReference type="Pfam" id="PF00144">
    <property type="entry name" value="Beta-lactamase"/>
    <property type="match status" value="1"/>
</dbReference>
<dbReference type="InterPro" id="IPR050491">
    <property type="entry name" value="AmpC-like"/>
</dbReference>
<feature type="region of interest" description="Disordered" evidence="1">
    <location>
        <begin position="183"/>
        <end position="209"/>
    </location>
</feature>
<gene>
    <name evidence="4" type="ORF">GCM10009801_50610</name>
</gene>
<feature type="chain" id="PRO_5046064097" evidence="2">
    <location>
        <begin position="30"/>
        <end position="416"/>
    </location>
</feature>
<evidence type="ECO:0000256" key="2">
    <source>
        <dbReference type="SAM" id="SignalP"/>
    </source>
</evidence>
<accession>A0ABP5HYV2</accession>
<protein>
    <submittedName>
        <fullName evidence="4">Serine hydrolase domain-containing protein</fullName>
    </submittedName>
</protein>
<organism evidence="4 5">
    <name type="scientific">Streptomyces albiaxialis</name>
    <dbReference type="NCBI Taxonomy" id="329523"/>
    <lineage>
        <taxon>Bacteria</taxon>
        <taxon>Bacillati</taxon>
        <taxon>Actinomycetota</taxon>
        <taxon>Actinomycetes</taxon>
        <taxon>Kitasatosporales</taxon>
        <taxon>Streptomycetaceae</taxon>
        <taxon>Streptomyces</taxon>
    </lineage>
</organism>
<feature type="signal peptide" evidence="2">
    <location>
        <begin position="1"/>
        <end position="29"/>
    </location>
</feature>
<reference evidence="5" key="1">
    <citation type="journal article" date="2019" name="Int. J. Syst. Evol. Microbiol.">
        <title>The Global Catalogue of Microorganisms (GCM) 10K type strain sequencing project: providing services to taxonomists for standard genome sequencing and annotation.</title>
        <authorList>
            <consortium name="The Broad Institute Genomics Platform"/>
            <consortium name="The Broad Institute Genome Sequencing Center for Infectious Disease"/>
            <person name="Wu L."/>
            <person name="Ma J."/>
        </authorList>
    </citation>
    <scope>NUCLEOTIDE SEQUENCE [LARGE SCALE GENOMIC DNA]</scope>
    <source>
        <strain evidence="5">JCM 15478</strain>
    </source>
</reference>
<dbReference type="InterPro" id="IPR006311">
    <property type="entry name" value="TAT_signal"/>
</dbReference>
<keyword evidence="5" id="KW-1185">Reference proteome</keyword>
<dbReference type="RefSeq" id="WP_344531578.1">
    <property type="nucleotide sequence ID" value="NZ_BAAAPE010000013.1"/>
</dbReference>
<dbReference type="Proteomes" id="UP001500016">
    <property type="component" value="Unassembled WGS sequence"/>
</dbReference>
<dbReference type="SUPFAM" id="SSF56601">
    <property type="entry name" value="beta-lactamase/transpeptidase-like"/>
    <property type="match status" value="1"/>
</dbReference>
<proteinExistence type="predicted"/>
<dbReference type="Gene3D" id="3.40.710.10">
    <property type="entry name" value="DD-peptidase/beta-lactamase superfamily"/>
    <property type="match status" value="1"/>
</dbReference>
<dbReference type="GO" id="GO:0016787">
    <property type="term" value="F:hydrolase activity"/>
    <property type="evidence" value="ECO:0007669"/>
    <property type="project" value="UniProtKB-KW"/>
</dbReference>
<comment type="caution">
    <text evidence="4">The sequence shown here is derived from an EMBL/GenBank/DDBJ whole genome shotgun (WGS) entry which is preliminary data.</text>
</comment>
<dbReference type="InterPro" id="IPR001466">
    <property type="entry name" value="Beta-lactam-related"/>
</dbReference>
<evidence type="ECO:0000259" key="3">
    <source>
        <dbReference type="Pfam" id="PF00144"/>
    </source>
</evidence>
<dbReference type="EMBL" id="BAAAPE010000013">
    <property type="protein sequence ID" value="GAA2087538.1"/>
    <property type="molecule type" value="Genomic_DNA"/>
</dbReference>
<keyword evidence="2" id="KW-0732">Signal</keyword>
<keyword evidence="4" id="KW-0378">Hydrolase</keyword>
<dbReference type="InterPro" id="IPR012338">
    <property type="entry name" value="Beta-lactam/transpept-like"/>
</dbReference>
<evidence type="ECO:0000313" key="5">
    <source>
        <dbReference type="Proteomes" id="UP001500016"/>
    </source>
</evidence>
<feature type="domain" description="Beta-lactamase-related" evidence="3">
    <location>
        <begin position="49"/>
        <end position="398"/>
    </location>
</feature>
<sequence>MTITTPASRARVVVTGCALAAALAGLVGAAPAPTASAQQNDRHERHDQLQRTVEQARKDAGFVGLSVEVRDGERRDWAGAGQAKLGTGKPVPRNGWLRAASATKSFTAVVVLQLVAEGELSLDDTVEKWLPGVVSGNGNDGSRITVRHLLQHTSGIHNYDILDDIEDGDTKKAFEQTRFNRTTPEQGVAGAMRHKPDFPPADPDDPEPDWNYSNPNFLLAGMLIKKITGNEWDDEVRTRVTRPLNLRHTYAPAPGDASLPEPHARTYQTFRDAKGWTDTTVRTVGHGGAAGSLISTERDLERFYTALIRGQLLPPRQMAEMRRTVPVNESFQKIFPGMEYGLGLMRNNLSCGERYVGHGGDVEGLYVWNGVTEDSRRSLVINATGKTYEEKKDLKARHVLRDLTDEVLCGKPSGRR</sequence>
<name>A0ABP5HYV2_9ACTN</name>
<evidence type="ECO:0000256" key="1">
    <source>
        <dbReference type="SAM" id="MobiDB-lite"/>
    </source>
</evidence>
<dbReference type="PROSITE" id="PS51318">
    <property type="entry name" value="TAT"/>
    <property type="match status" value="1"/>
</dbReference>
<evidence type="ECO:0000313" key="4">
    <source>
        <dbReference type="EMBL" id="GAA2087538.1"/>
    </source>
</evidence>
<dbReference type="PANTHER" id="PTHR46825:SF7">
    <property type="entry name" value="D-ALANYL-D-ALANINE CARBOXYPEPTIDASE"/>
    <property type="match status" value="1"/>
</dbReference>
<dbReference type="PANTHER" id="PTHR46825">
    <property type="entry name" value="D-ALANYL-D-ALANINE-CARBOXYPEPTIDASE/ENDOPEPTIDASE AMPH"/>
    <property type="match status" value="1"/>
</dbReference>